<dbReference type="SMART" id="SM00347">
    <property type="entry name" value="HTH_MARR"/>
    <property type="match status" value="1"/>
</dbReference>
<evidence type="ECO:0000313" key="2">
    <source>
        <dbReference type="EMBL" id="VDC50164.1"/>
    </source>
</evidence>
<protein>
    <submittedName>
        <fullName evidence="2">Transcriptional regulator SlyA</fullName>
    </submittedName>
</protein>
<dbReference type="PANTHER" id="PTHR33164">
    <property type="entry name" value="TRANSCRIPTIONAL REGULATOR, MARR FAMILY"/>
    <property type="match status" value="1"/>
</dbReference>
<dbReference type="Proteomes" id="UP000289220">
    <property type="component" value="Unassembled WGS sequence"/>
</dbReference>
<name>A0A7Z9C6S4_9CAUL</name>
<dbReference type="InterPro" id="IPR036390">
    <property type="entry name" value="WH_DNA-bd_sf"/>
</dbReference>
<feature type="domain" description="HTH marR-type" evidence="1">
    <location>
        <begin position="1"/>
        <end position="149"/>
    </location>
</feature>
<dbReference type="GO" id="GO:0003700">
    <property type="term" value="F:DNA-binding transcription factor activity"/>
    <property type="evidence" value="ECO:0007669"/>
    <property type="project" value="InterPro"/>
</dbReference>
<dbReference type="PRINTS" id="PR00598">
    <property type="entry name" value="HTHMARR"/>
</dbReference>
<dbReference type="AlphaFoldDB" id="A0A7Z9C6S4"/>
<dbReference type="GO" id="GO:0006950">
    <property type="term" value="P:response to stress"/>
    <property type="evidence" value="ECO:0007669"/>
    <property type="project" value="TreeGrafter"/>
</dbReference>
<dbReference type="Gene3D" id="1.10.10.10">
    <property type="entry name" value="Winged helix-like DNA-binding domain superfamily/Winged helix DNA-binding domain"/>
    <property type="match status" value="1"/>
</dbReference>
<sequence length="162" mass="17842">MLQLLSTALSPRQVLQLKIAFAITLAARRFQTVAAEARQACGQEAARTSLLYFLEGSPRGLTQTELASRLEISGPSLTRQLDKLERLGFVSRRRMIGDGRVRLIMIEPAGREALLELDVHASEMRDRIFGDIPQADLETAQRVLDKLAARLAVHPGLAAKPS</sequence>
<keyword evidence="3" id="KW-1185">Reference proteome</keyword>
<organism evidence="2 3">
    <name type="scientific">Brevundimonas mediterranea</name>
    <dbReference type="NCBI Taxonomy" id="74329"/>
    <lineage>
        <taxon>Bacteria</taxon>
        <taxon>Pseudomonadati</taxon>
        <taxon>Pseudomonadota</taxon>
        <taxon>Alphaproteobacteria</taxon>
        <taxon>Caulobacterales</taxon>
        <taxon>Caulobacteraceae</taxon>
        <taxon>Brevundimonas</taxon>
    </lineage>
</organism>
<comment type="caution">
    <text evidence="2">The sequence shown here is derived from an EMBL/GenBank/DDBJ whole genome shotgun (WGS) entry which is preliminary data.</text>
</comment>
<dbReference type="EMBL" id="UXHF01000030">
    <property type="protein sequence ID" value="VDC50164.1"/>
    <property type="molecule type" value="Genomic_DNA"/>
</dbReference>
<reference evidence="2 3" key="1">
    <citation type="submission" date="2018-11" db="EMBL/GenBank/DDBJ databases">
        <authorList>
            <person name="Peiro R."/>
            <person name="Begona"/>
            <person name="Cbmso G."/>
            <person name="Lopez M."/>
            <person name="Gonzalez S."/>
            <person name="Sacristan E."/>
            <person name="Castillo E."/>
        </authorList>
    </citation>
    <scope>NUCLEOTIDE SEQUENCE [LARGE SCALE GENOMIC DNA]</scope>
    <source>
        <strain evidence="2">Brev_genome</strain>
    </source>
</reference>
<evidence type="ECO:0000259" key="1">
    <source>
        <dbReference type="PROSITE" id="PS50995"/>
    </source>
</evidence>
<dbReference type="InterPro" id="IPR036388">
    <property type="entry name" value="WH-like_DNA-bd_sf"/>
</dbReference>
<gene>
    <name evidence="2" type="primary">slyA</name>
    <name evidence="2" type="ORF">BREV_BREV_01733</name>
</gene>
<dbReference type="PANTHER" id="PTHR33164:SF43">
    <property type="entry name" value="HTH-TYPE TRANSCRIPTIONAL REPRESSOR YETL"/>
    <property type="match status" value="1"/>
</dbReference>
<dbReference type="InterPro" id="IPR039422">
    <property type="entry name" value="MarR/SlyA-like"/>
</dbReference>
<dbReference type="PROSITE" id="PS50995">
    <property type="entry name" value="HTH_MARR_2"/>
    <property type="match status" value="1"/>
</dbReference>
<accession>A0A7Z9C6S4</accession>
<proteinExistence type="predicted"/>
<dbReference type="Pfam" id="PF12802">
    <property type="entry name" value="MarR_2"/>
    <property type="match status" value="1"/>
</dbReference>
<dbReference type="SUPFAM" id="SSF46785">
    <property type="entry name" value="Winged helix' DNA-binding domain"/>
    <property type="match status" value="1"/>
</dbReference>
<evidence type="ECO:0000313" key="3">
    <source>
        <dbReference type="Proteomes" id="UP000289220"/>
    </source>
</evidence>
<dbReference type="InterPro" id="IPR000835">
    <property type="entry name" value="HTH_MarR-typ"/>
</dbReference>